<evidence type="ECO:0000259" key="5">
    <source>
        <dbReference type="PROSITE" id="PS50893"/>
    </source>
</evidence>
<organism evidence="6 7">
    <name type="scientific">Gordonia hankookensis</name>
    <dbReference type="NCBI Taxonomy" id="589403"/>
    <lineage>
        <taxon>Bacteria</taxon>
        <taxon>Bacillati</taxon>
        <taxon>Actinomycetota</taxon>
        <taxon>Actinomycetes</taxon>
        <taxon>Mycobacteriales</taxon>
        <taxon>Gordoniaceae</taxon>
        <taxon>Gordonia</taxon>
    </lineage>
</organism>
<reference evidence="6 7" key="1">
    <citation type="submission" date="2020-09" db="EMBL/GenBank/DDBJ databases">
        <title>Novel species in genus Gordonia.</title>
        <authorList>
            <person name="Zhang G."/>
        </authorList>
    </citation>
    <scope>NUCLEOTIDE SEQUENCE [LARGE SCALE GENOMIC DNA]</scope>
    <source>
        <strain evidence="6 7">ON-33</strain>
    </source>
</reference>
<evidence type="ECO:0000256" key="4">
    <source>
        <dbReference type="ARBA" id="ARBA00022840"/>
    </source>
</evidence>
<dbReference type="InterPro" id="IPR027417">
    <property type="entry name" value="P-loop_NTPase"/>
</dbReference>
<dbReference type="Proteomes" id="UP000602395">
    <property type="component" value="Unassembled WGS sequence"/>
</dbReference>
<accession>A0ABR7WH00</accession>
<dbReference type="PANTHER" id="PTHR43553">
    <property type="entry name" value="HEAVY METAL TRANSPORTER"/>
    <property type="match status" value="1"/>
</dbReference>
<evidence type="ECO:0000256" key="1">
    <source>
        <dbReference type="ARBA" id="ARBA00005417"/>
    </source>
</evidence>
<dbReference type="InterPro" id="IPR003593">
    <property type="entry name" value="AAA+_ATPase"/>
</dbReference>
<dbReference type="GO" id="GO:0005524">
    <property type="term" value="F:ATP binding"/>
    <property type="evidence" value="ECO:0007669"/>
    <property type="project" value="UniProtKB-KW"/>
</dbReference>
<keyword evidence="3" id="KW-0547">Nucleotide-binding</keyword>
<feature type="domain" description="ABC transporter" evidence="5">
    <location>
        <begin position="2"/>
        <end position="221"/>
    </location>
</feature>
<evidence type="ECO:0000256" key="3">
    <source>
        <dbReference type="ARBA" id="ARBA00022741"/>
    </source>
</evidence>
<comment type="similarity">
    <text evidence="1">Belongs to the ABC transporter superfamily.</text>
</comment>
<dbReference type="Pfam" id="PF00005">
    <property type="entry name" value="ABC_tran"/>
    <property type="match status" value="1"/>
</dbReference>
<dbReference type="PROSITE" id="PS50893">
    <property type="entry name" value="ABC_TRANSPORTER_2"/>
    <property type="match status" value="1"/>
</dbReference>
<dbReference type="Gene3D" id="3.40.50.300">
    <property type="entry name" value="P-loop containing nucleotide triphosphate hydrolases"/>
    <property type="match status" value="1"/>
</dbReference>
<gene>
    <name evidence="6" type="ORF">IDF66_15540</name>
</gene>
<dbReference type="EMBL" id="JACWMS010000003">
    <property type="protein sequence ID" value="MBD1320999.1"/>
    <property type="molecule type" value="Genomic_DNA"/>
</dbReference>
<dbReference type="CDD" id="cd03225">
    <property type="entry name" value="ABC_cobalt_CbiO_domain1"/>
    <property type="match status" value="1"/>
</dbReference>
<name>A0ABR7WH00_9ACTN</name>
<dbReference type="PROSITE" id="PS00211">
    <property type="entry name" value="ABC_TRANSPORTER_1"/>
    <property type="match status" value="1"/>
</dbReference>
<protein>
    <submittedName>
        <fullName evidence="6">ABC transporter ATP-binding protein</fullName>
    </submittedName>
</protein>
<dbReference type="SMART" id="SM00382">
    <property type="entry name" value="AAA"/>
    <property type="match status" value="1"/>
</dbReference>
<dbReference type="PANTHER" id="PTHR43553:SF24">
    <property type="entry name" value="ENERGY-COUPLING FACTOR TRANSPORTER ATP-BINDING PROTEIN ECFA1"/>
    <property type="match status" value="1"/>
</dbReference>
<dbReference type="SUPFAM" id="SSF52540">
    <property type="entry name" value="P-loop containing nucleoside triphosphate hydrolases"/>
    <property type="match status" value="1"/>
</dbReference>
<evidence type="ECO:0000256" key="2">
    <source>
        <dbReference type="ARBA" id="ARBA00022448"/>
    </source>
</evidence>
<dbReference type="InterPro" id="IPR015856">
    <property type="entry name" value="ABC_transpr_CbiO/EcfA_su"/>
</dbReference>
<keyword evidence="7" id="KW-1185">Reference proteome</keyword>
<dbReference type="InterPro" id="IPR050095">
    <property type="entry name" value="ECF_ABC_transporter_ATP-bd"/>
</dbReference>
<evidence type="ECO:0000313" key="7">
    <source>
        <dbReference type="Proteomes" id="UP000602395"/>
    </source>
</evidence>
<proteinExistence type="inferred from homology"/>
<evidence type="ECO:0000313" key="6">
    <source>
        <dbReference type="EMBL" id="MBD1320999.1"/>
    </source>
</evidence>
<sequence>MIEFRAVGHSFGDRVVLADIDLELSERRIGIIGANGSGKSTLARMINALVVPDRGSVHVNGIDAARHKRQVRREVGFIFSDPDRQIIMPTVSEDIELSLTRIERDKAQRSARAGAVLAQFGLADHADHPAHLLSGGQKQLLALASVLVTGPAVLVADEPTTLLDLRNSSMLRDVFSTLDEQLIVLTHDLDLLSDYDRVIVLDEGRVVADDEPAAAVAAYRALMS</sequence>
<keyword evidence="4 6" id="KW-0067">ATP-binding</keyword>
<comment type="caution">
    <text evidence="6">The sequence shown here is derived from an EMBL/GenBank/DDBJ whole genome shotgun (WGS) entry which is preliminary data.</text>
</comment>
<dbReference type="RefSeq" id="WP_164307036.1">
    <property type="nucleotide sequence ID" value="NZ_BAABAD010000005.1"/>
</dbReference>
<dbReference type="InterPro" id="IPR017871">
    <property type="entry name" value="ABC_transporter-like_CS"/>
</dbReference>
<dbReference type="InterPro" id="IPR003439">
    <property type="entry name" value="ABC_transporter-like_ATP-bd"/>
</dbReference>
<keyword evidence="2" id="KW-0813">Transport</keyword>